<dbReference type="GO" id="GO:0032259">
    <property type="term" value="P:methylation"/>
    <property type="evidence" value="ECO:0007669"/>
    <property type="project" value="UniProtKB-KW"/>
</dbReference>
<gene>
    <name evidence="2" type="ORF">C8P68_106162</name>
</gene>
<dbReference type="RefSeq" id="WP_170113642.1">
    <property type="nucleotide sequence ID" value="NZ_CP160205.1"/>
</dbReference>
<organism evidence="2 3">
    <name type="scientific">Mucilaginibacter yixingensis</name>
    <dbReference type="NCBI Taxonomy" id="1295612"/>
    <lineage>
        <taxon>Bacteria</taxon>
        <taxon>Pseudomonadati</taxon>
        <taxon>Bacteroidota</taxon>
        <taxon>Sphingobacteriia</taxon>
        <taxon>Sphingobacteriales</taxon>
        <taxon>Sphingobacteriaceae</taxon>
        <taxon>Mucilaginibacter</taxon>
    </lineage>
</organism>
<sequence>MASDYSNAAWFYDNLSRVVFGQALVRAQTRFLSAIPAGANVLIAGGGTGKLLESIAAVHPQRLKITYAEISSKMIARARQRNAGQNEVTFVNDAVEHVAGQEVFDVVITPFLLDSLNPVIFPQVFNHMHQLLKPGGIWLNTDFQLTGKWWQKPLLKSMYFFFRLMGCTDTISLPQIANQFRQLDYDVVKEKGFYGDFILASVYEKQKIVI</sequence>
<keyword evidence="2" id="KW-0489">Methyltransferase</keyword>
<keyword evidence="3" id="KW-1185">Reference proteome</keyword>
<proteinExistence type="predicted"/>
<accession>A0A2T5J709</accession>
<name>A0A2T5J709_9SPHI</name>
<dbReference type="AlphaFoldDB" id="A0A2T5J709"/>
<dbReference type="CDD" id="cd02440">
    <property type="entry name" value="AdoMet_MTases"/>
    <property type="match status" value="1"/>
</dbReference>
<dbReference type="SUPFAM" id="SSF53335">
    <property type="entry name" value="S-adenosyl-L-methionine-dependent methyltransferases"/>
    <property type="match status" value="1"/>
</dbReference>
<dbReference type="EMBL" id="QAOQ01000006">
    <property type="protein sequence ID" value="PTQ94948.1"/>
    <property type="molecule type" value="Genomic_DNA"/>
</dbReference>
<dbReference type="Gene3D" id="3.40.50.150">
    <property type="entry name" value="Vaccinia Virus protein VP39"/>
    <property type="match status" value="1"/>
</dbReference>
<feature type="domain" description="Methyltransferase" evidence="1">
    <location>
        <begin position="41"/>
        <end position="136"/>
    </location>
</feature>
<dbReference type="InterPro" id="IPR041698">
    <property type="entry name" value="Methyltransf_25"/>
</dbReference>
<dbReference type="Pfam" id="PF13649">
    <property type="entry name" value="Methyltransf_25"/>
    <property type="match status" value="1"/>
</dbReference>
<evidence type="ECO:0000259" key="1">
    <source>
        <dbReference type="Pfam" id="PF13649"/>
    </source>
</evidence>
<protein>
    <submittedName>
        <fullName evidence="2">Methyltransferase family protein</fullName>
    </submittedName>
</protein>
<evidence type="ECO:0000313" key="2">
    <source>
        <dbReference type="EMBL" id="PTQ94948.1"/>
    </source>
</evidence>
<comment type="caution">
    <text evidence="2">The sequence shown here is derived from an EMBL/GenBank/DDBJ whole genome shotgun (WGS) entry which is preliminary data.</text>
</comment>
<evidence type="ECO:0000313" key="3">
    <source>
        <dbReference type="Proteomes" id="UP000244168"/>
    </source>
</evidence>
<dbReference type="Proteomes" id="UP000244168">
    <property type="component" value="Unassembled WGS sequence"/>
</dbReference>
<dbReference type="GO" id="GO:0008168">
    <property type="term" value="F:methyltransferase activity"/>
    <property type="evidence" value="ECO:0007669"/>
    <property type="project" value="UniProtKB-KW"/>
</dbReference>
<dbReference type="InterPro" id="IPR029063">
    <property type="entry name" value="SAM-dependent_MTases_sf"/>
</dbReference>
<keyword evidence="2" id="KW-0808">Transferase</keyword>
<reference evidence="2 3" key="1">
    <citation type="submission" date="2018-04" db="EMBL/GenBank/DDBJ databases">
        <title>Genomic Encyclopedia of Archaeal and Bacterial Type Strains, Phase II (KMG-II): from individual species to whole genera.</title>
        <authorList>
            <person name="Goeker M."/>
        </authorList>
    </citation>
    <scope>NUCLEOTIDE SEQUENCE [LARGE SCALE GENOMIC DNA]</scope>
    <source>
        <strain evidence="2 3">DSM 26809</strain>
    </source>
</reference>